<keyword evidence="1" id="KW-0812">Transmembrane</keyword>
<accession>A0ABD4RI79</accession>
<dbReference type="SUPFAM" id="SSF54001">
    <property type="entry name" value="Cysteine proteinases"/>
    <property type="match status" value="1"/>
</dbReference>
<name>A0ABD4RI79_9CLOT</name>
<evidence type="ECO:0008006" key="4">
    <source>
        <dbReference type="Google" id="ProtNLM"/>
    </source>
</evidence>
<keyword evidence="1" id="KW-1133">Transmembrane helix</keyword>
<dbReference type="Proteomes" id="UP000775179">
    <property type="component" value="Unassembled WGS sequence"/>
</dbReference>
<evidence type="ECO:0000313" key="3">
    <source>
        <dbReference type="Proteomes" id="UP000775179"/>
    </source>
</evidence>
<dbReference type="KEGG" id="cchv:BTM20_09120"/>
<comment type="caution">
    <text evidence="2">The sequence shown here is derived from an EMBL/GenBank/DDBJ whole genome shotgun (WGS) entry which is preliminary data.</text>
</comment>
<proteinExistence type="predicted"/>
<gene>
    <name evidence="2" type="ORF">K4H94_07395</name>
</gene>
<dbReference type="EMBL" id="JAIFTX010000013">
    <property type="protein sequence ID" value="MBX7290866.1"/>
    <property type="molecule type" value="Genomic_DNA"/>
</dbReference>
<sequence>MKKFKNIIIGAIVICIIVGISIFISLQNGKNKFSIVEWDNLYNEKNIAFHFSESKNPKIKELNDMYKIKEATSKEDTTIKKVLKAVEYVNNIVTFDDVPNSQGINAYDIIQEKGNSKKTSARDMAIITRDFLKCLDLDARVGEFRKSTGNIKKQSNYYVVEYWSKSDNKWIMVDFIDYGYFENQGFLCSATELLGNDIRMLKYTGKSSQKDYMYKLKKSLESYTVAIDNTVEMKKSNSYITYIKGTDSITLDFKGTYLKPTIYTEELELINKNPIDNIKEEDKKAYIILMKKDDKNETEESKEKALIVGAFKNGSIMNEYYIKENNGDYKLIKKYSDIVLKPGENTIELSIDGKNTVSKIVIDYKE</sequence>
<dbReference type="AlphaFoldDB" id="A0ABD4RI79"/>
<dbReference type="InterPro" id="IPR038765">
    <property type="entry name" value="Papain-like_cys_pep_sf"/>
</dbReference>
<reference evidence="2 3" key="1">
    <citation type="submission" date="2021-08" db="EMBL/GenBank/DDBJ databases">
        <title>Genome sequence analysis of Clostridium chauvoei strains of European origin and evaluation of typing options for outbreak investigations.</title>
        <authorList>
            <person name="Abdel-Glil M."/>
            <person name="Thomas P."/>
            <person name="Seyboldt C."/>
        </authorList>
    </citation>
    <scope>NUCLEOTIDE SEQUENCE [LARGE SCALE GENOMIC DNA]</scope>
    <source>
        <strain evidence="2 3">S0260-09</strain>
    </source>
</reference>
<keyword evidence="1" id="KW-0472">Membrane</keyword>
<organism evidence="2 3">
    <name type="scientific">Clostridium chauvoei</name>
    <dbReference type="NCBI Taxonomy" id="46867"/>
    <lineage>
        <taxon>Bacteria</taxon>
        <taxon>Bacillati</taxon>
        <taxon>Bacillota</taxon>
        <taxon>Clostridia</taxon>
        <taxon>Eubacteriales</taxon>
        <taxon>Clostridiaceae</taxon>
        <taxon>Clostridium</taxon>
    </lineage>
</organism>
<protein>
    <recommendedName>
        <fullName evidence="4">Lipoprotein</fullName>
    </recommendedName>
</protein>
<evidence type="ECO:0000313" key="2">
    <source>
        <dbReference type="EMBL" id="MBX7290866.1"/>
    </source>
</evidence>
<feature type="transmembrane region" description="Helical" evidence="1">
    <location>
        <begin position="7"/>
        <end position="26"/>
    </location>
</feature>
<dbReference type="GeneID" id="66302034"/>
<dbReference type="RefSeq" id="WP_021876024.1">
    <property type="nucleotide sequence ID" value="NZ_CP018624.1"/>
</dbReference>
<evidence type="ECO:0000256" key="1">
    <source>
        <dbReference type="SAM" id="Phobius"/>
    </source>
</evidence>